<comment type="caution">
    <text evidence="4">The sequence shown here is derived from an EMBL/GenBank/DDBJ whole genome shotgun (WGS) entry which is preliminary data.</text>
</comment>
<feature type="domain" description="Carrier" evidence="3">
    <location>
        <begin position="8"/>
        <end position="85"/>
    </location>
</feature>
<organism evidence="4 5">
    <name type="scientific">Streptomyces physcomitrii</name>
    <dbReference type="NCBI Taxonomy" id="2724184"/>
    <lineage>
        <taxon>Bacteria</taxon>
        <taxon>Bacillati</taxon>
        <taxon>Actinomycetota</taxon>
        <taxon>Actinomycetes</taxon>
        <taxon>Kitasatosporales</taxon>
        <taxon>Streptomycetaceae</taxon>
        <taxon>Streptomyces</taxon>
    </lineage>
</organism>
<dbReference type="PROSITE" id="PS50075">
    <property type="entry name" value="CARRIER"/>
    <property type="match status" value="1"/>
</dbReference>
<dbReference type="SUPFAM" id="SSF47336">
    <property type="entry name" value="ACP-like"/>
    <property type="match status" value="1"/>
</dbReference>
<sequence>MTRPTPWYESAPLHGWLAHRLSVYLERPPVRIDPTVPLVEYGLDSVGALSLCGDIEDDFGLAVDPRLARELPTVTALAGYLTARGAHLDRPEGRPW</sequence>
<dbReference type="SMART" id="SM00823">
    <property type="entry name" value="PKS_PP"/>
    <property type="match status" value="1"/>
</dbReference>
<keyword evidence="2" id="KW-0597">Phosphoprotein</keyword>
<dbReference type="EMBL" id="JAAWWP010000014">
    <property type="protein sequence ID" value="NKI43867.1"/>
    <property type="molecule type" value="Genomic_DNA"/>
</dbReference>
<evidence type="ECO:0000259" key="3">
    <source>
        <dbReference type="PROSITE" id="PS50075"/>
    </source>
</evidence>
<evidence type="ECO:0000313" key="4">
    <source>
        <dbReference type="EMBL" id="NKI43867.1"/>
    </source>
</evidence>
<dbReference type="Pfam" id="PF00550">
    <property type="entry name" value="PP-binding"/>
    <property type="match status" value="1"/>
</dbReference>
<dbReference type="InterPro" id="IPR036736">
    <property type="entry name" value="ACP-like_sf"/>
</dbReference>
<dbReference type="InterPro" id="IPR020806">
    <property type="entry name" value="PKS_PP-bd"/>
</dbReference>
<evidence type="ECO:0000256" key="1">
    <source>
        <dbReference type="ARBA" id="ARBA00022450"/>
    </source>
</evidence>
<name>A0ABX1H712_9ACTN</name>
<gene>
    <name evidence="4" type="ORF">HFV08_21960</name>
</gene>
<dbReference type="Gene3D" id="1.10.1200.10">
    <property type="entry name" value="ACP-like"/>
    <property type="match status" value="1"/>
</dbReference>
<accession>A0ABX1H712</accession>
<keyword evidence="1" id="KW-0596">Phosphopantetheine</keyword>
<dbReference type="RefSeq" id="WP_168541652.1">
    <property type="nucleotide sequence ID" value="NZ_JAAWWP010000014.1"/>
</dbReference>
<evidence type="ECO:0000256" key="2">
    <source>
        <dbReference type="ARBA" id="ARBA00022553"/>
    </source>
</evidence>
<dbReference type="InterPro" id="IPR009081">
    <property type="entry name" value="PP-bd_ACP"/>
</dbReference>
<keyword evidence="5" id="KW-1185">Reference proteome</keyword>
<protein>
    <submittedName>
        <fullName evidence="4">Acyl carrier protein</fullName>
    </submittedName>
</protein>
<reference evidence="4 5" key="1">
    <citation type="submission" date="2020-04" db="EMBL/GenBank/DDBJ databases">
        <title>Phylogenetic Diversity and Antibacterial Activity against Ralstonia solanacearum of Endophytic Actinomycete Isolated from Moss.</title>
        <authorList>
            <person name="Zhuang X."/>
        </authorList>
    </citation>
    <scope>NUCLEOTIDE SEQUENCE [LARGE SCALE GENOMIC DNA]</scope>
    <source>
        <strain evidence="4 5">LD120</strain>
    </source>
</reference>
<evidence type="ECO:0000313" key="5">
    <source>
        <dbReference type="Proteomes" id="UP000772196"/>
    </source>
</evidence>
<proteinExistence type="predicted"/>
<dbReference type="Proteomes" id="UP000772196">
    <property type="component" value="Unassembled WGS sequence"/>
</dbReference>